<dbReference type="InterPro" id="IPR005252">
    <property type="entry name" value="CoaBC"/>
</dbReference>
<gene>
    <name evidence="5" type="ORF">METZ01_LOCUS128347</name>
</gene>
<keyword evidence="1" id="KW-0210">Decarboxylase</keyword>
<dbReference type="SUPFAM" id="SSF52507">
    <property type="entry name" value="Homo-oligomeric flavin-containing Cys decarboxylases, HFCD"/>
    <property type="match status" value="1"/>
</dbReference>
<sequence>MTNSETTHRPRILLGVTSGIAAYKSPEIVRRLTERGCLVQVVMSTEARKFVSPLSLQAVSGRRVRDDLWDEVAENAMGHIELARWADLVLIAPATASCISCLASGSAHDLLSTLCLATRAPVFLAPAMNHAMWAHPAVQANVKLLASRGVRILGPAEGKQACGEEGLGRMMEPYQLVKAVFKDPKKLASQLLKDTRVIVTAGPTREPIDPVRYITNRSSGKMGFALASAAQAAGAEVVLVSGPVALDAPRGVRLVGVETAEEMYEQVWQRVQDTDLFIACAAVSDYRPQAVSSQKIKRKSMEISLDLVRSRDTLAEVASITDGPFTVGFAAETQDVRAHARKKLDDKGLDMIAANRVGPDCGFDQETNALTVLWRDGQIELEQAAKPVLARRLIRLIAEHYHSGRAEKNISSQVVRA</sequence>
<protein>
    <recommendedName>
        <fullName evidence="6">DNA/pantothenate metabolism flavoprotein C-terminal domain-containing protein</fullName>
    </recommendedName>
</protein>
<feature type="domain" description="Flavoprotein" evidence="3">
    <location>
        <begin position="11"/>
        <end position="181"/>
    </location>
</feature>
<dbReference type="NCBIfam" id="TIGR00521">
    <property type="entry name" value="coaBC_dfp"/>
    <property type="match status" value="1"/>
</dbReference>
<dbReference type="InterPro" id="IPR035929">
    <property type="entry name" value="CoaB-like_sf"/>
</dbReference>
<dbReference type="InterPro" id="IPR003382">
    <property type="entry name" value="Flavoprotein"/>
</dbReference>
<reference evidence="5" key="1">
    <citation type="submission" date="2018-05" db="EMBL/GenBank/DDBJ databases">
        <authorList>
            <person name="Lanie J.A."/>
            <person name="Ng W.-L."/>
            <person name="Kazmierczak K.M."/>
            <person name="Andrzejewski T.M."/>
            <person name="Davidsen T.M."/>
            <person name="Wayne K.J."/>
            <person name="Tettelin H."/>
            <person name="Glass J.I."/>
            <person name="Rusch D."/>
            <person name="Podicherti R."/>
            <person name="Tsui H.-C.T."/>
            <person name="Winkler M.E."/>
        </authorList>
    </citation>
    <scope>NUCLEOTIDE SEQUENCE</scope>
</reference>
<proteinExistence type="inferred from homology"/>
<evidence type="ECO:0008006" key="6">
    <source>
        <dbReference type="Google" id="ProtNLM"/>
    </source>
</evidence>
<dbReference type="PANTHER" id="PTHR14359:SF6">
    <property type="entry name" value="PHOSPHOPANTOTHENOYLCYSTEINE DECARBOXYLASE"/>
    <property type="match status" value="1"/>
</dbReference>
<dbReference type="GO" id="GO:0015937">
    <property type="term" value="P:coenzyme A biosynthetic process"/>
    <property type="evidence" value="ECO:0007669"/>
    <property type="project" value="InterPro"/>
</dbReference>
<keyword evidence="2" id="KW-0456">Lyase</keyword>
<dbReference type="AlphaFoldDB" id="A0A381YG42"/>
<evidence type="ECO:0000256" key="1">
    <source>
        <dbReference type="ARBA" id="ARBA00022793"/>
    </source>
</evidence>
<organism evidence="5">
    <name type="scientific">marine metagenome</name>
    <dbReference type="NCBI Taxonomy" id="408172"/>
    <lineage>
        <taxon>unclassified sequences</taxon>
        <taxon>metagenomes</taxon>
        <taxon>ecological metagenomes</taxon>
    </lineage>
</organism>
<dbReference type="Pfam" id="PF02441">
    <property type="entry name" value="Flavoprotein"/>
    <property type="match status" value="1"/>
</dbReference>
<feature type="domain" description="DNA/pantothenate metabolism flavoprotein C-terminal" evidence="4">
    <location>
        <begin position="192"/>
        <end position="399"/>
    </location>
</feature>
<dbReference type="InterPro" id="IPR007085">
    <property type="entry name" value="DNA/pantothenate-metab_flavo_C"/>
</dbReference>
<evidence type="ECO:0000259" key="4">
    <source>
        <dbReference type="Pfam" id="PF04127"/>
    </source>
</evidence>
<dbReference type="GO" id="GO:0004633">
    <property type="term" value="F:phosphopantothenoylcysteine decarboxylase activity"/>
    <property type="evidence" value="ECO:0007669"/>
    <property type="project" value="InterPro"/>
</dbReference>
<dbReference type="Pfam" id="PF04127">
    <property type="entry name" value="DFP"/>
    <property type="match status" value="1"/>
</dbReference>
<dbReference type="EMBL" id="UINC01018060">
    <property type="protein sequence ID" value="SVA75493.1"/>
    <property type="molecule type" value="Genomic_DNA"/>
</dbReference>
<dbReference type="Gene3D" id="3.40.50.1950">
    <property type="entry name" value="Flavin prenyltransferase-like"/>
    <property type="match status" value="1"/>
</dbReference>
<accession>A0A381YG42</accession>
<evidence type="ECO:0000259" key="3">
    <source>
        <dbReference type="Pfam" id="PF02441"/>
    </source>
</evidence>
<dbReference type="Gene3D" id="3.40.50.10300">
    <property type="entry name" value="CoaB-like"/>
    <property type="match status" value="1"/>
</dbReference>
<dbReference type="InterPro" id="IPR036551">
    <property type="entry name" value="Flavin_trans-like"/>
</dbReference>
<dbReference type="GO" id="GO:0004632">
    <property type="term" value="F:phosphopantothenate--cysteine ligase activity"/>
    <property type="evidence" value="ECO:0007669"/>
    <property type="project" value="InterPro"/>
</dbReference>
<dbReference type="PANTHER" id="PTHR14359">
    <property type="entry name" value="HOMO-OLIGOMERIC FLAVIN CONTAINING CYS DECARBOXYLASE FAMILY"/>
    <property type="match status" value="1"/>
</dbReference>
<dbReference type="GO" id="GO:0010181">
    <property type="term" value="F:FMN binding"/>
    <property type="evidence" value="ECO:0007669"/>
    <property type="project" value="InterPro"/>
</dbReference>
<dbReference type="HAMAP" id="MF_02225">
    <property type="entry name" value="CoaBC"/>
    <property type="match status" value="1"/>
</dbReference>
<dbReference type="GO" id="GO:0015941">
    <property type="term" value="P:pantothenate catabolic process"/>
    <property type="evidence" value="ECO:0007669"/>
    <property type="project" value="InterPro"/>
</dbReference>
<evidence type="ECO:0000256" key="2">
    <source>
        <dbReference type="ARBA" id="ARBA00023239"/>
    </source>
</evidence>
<evidence type="ECO:0000313" key="5">
    <source>
        <dbReference type="EMBL" id="SVA75493.1"/>
    </source>
</evidence>
<dbReference type="SUPFAM" id="SSF102645">
    <property type="entry name" value="CoaB-like"/>
    <property type="match status" value="1"/>
</dbReference>
<dbReference type="GO" id="GO:0071513">
    <property type="term" value="C:phosphopantothenoylcysteine decarboxylase complex"/>
    <property type="evidence" value="ECO:0007669"/>
    <property type="project" value="TreeGrafter"/>
</dbReference>
<name>A0A381YG42_9ZZZZ</name>